<dbReference type="GO" id="GO:0004519">
    <property type="term" value="F:endonuclease activity"/>
    <property type="evidence" value="ECO:0007669"/>
    <property type="project" value="UniProtKB-KW"/>
</dbReference>
<gene>
    <name evidence="4" type="primary">orf116</name>
</gene>
<dbReference type="InterPro" id="IPR027434">
    <property type="entry name" value="Homing_endonucl"/>
</dbReference>
<proteinExistence type="predicted"/>
<feature type="signal peptide" evidence="2">
    <location>
        <begin position="1"/>
        <end position="16"/>
    </location>
</feature>
<dbReference type="InterPro" id="IPR004860">
    <property type="entry name" value="LAGLIDADG_dom"/>
</dbReference>
<keyword evidence="4" id="KW-0496">Mitochondrion</keyword>
<protein>
    <submittedName>
        <fullName evidence="4">LAGLIDADG endonuclease</fullName>
    </submittedName>
</protein>
<evidence type="ECO:0000313" key="4">
    <source>
        <dbReference type="EMBL" id="AWJ63940.1"/>
    </source>
</evidence>
<accession>A0A2S1WBG1</accession>
<keyword evidence="2" id="KW-0732">Signal</keyword>
<evidence type="ECO:0000256" key="2">
    <source>
        <dbReference type="SAM" id="SignalP"/>
    </source>
</evidence>
<keyword evidence="4" id="KW-0255">Endonuclease</keyword>
<keyword evidence="4" id="KW-0378">Hydrolase</keyword>
<name>A0A2S1WBG1_9APHY</name>
<comment type="function">
    <text evidence="1">Mitochondrial DNA endonuclease involved in intron homing.</text>
</comment>
<feature type="chain" id="PRO_5015608300" evidence="2">
    <location>
        <begin position="17"/>
        <end position="116"/>
    </location>
</feature>
<sequence length="116" mass="13513">MIWHLIVPLFLPIINSIPTSTLHTIIGNMLGAGSISLSKINKGEGKYSMTMDIYSLNYIHHLIENIYSQFTKTKIYAYPNILLPQHKGKEITQYHFRTKVHPLFTVLHGLWYKWDN</sequence>
<dbReference type="AlphaFoldDB" id="A0A2S1WBG1"/>
<dbReference type="RefSeq" id="YP_009493145.1">
    <property type="nucleotide sequence ID" value="NC_037937.1"/>
</dbReference>
<keyword evidence="4" id="KW-0540">Nuclease</keyword>
<evidence type="ECO:0000259" key="3">
    <source>
        <dbReference type="Pfam" id="PF03161"/>
    </source>
</evidence>
<organism evidence="4">
    <name type="scientific">Ganoderma leucocontextum</name>
    <dbReference type="NCBI Taxonomy" id="1566825"/>
    <lineage>
        <taxon>Eukaryota</taxon>
        <taxon>Fungi</taxon>
        <taxon>Dikarya</taxon>
        <taxon>Basidiomycota</taxon>
        <taxon>Agaricomycotina</taxon>
        <taxon>Agaricomycetes</taxon>
        <taxon>Polyporales</taxon>
        <taxon>Polyporaceae</taxon>
        <taxon>Ganoderma</taxon>
    </lineage>
</organism>
<dbReference type="SUPFAM" id="SSF55608">
    <property type="entry name" value="Homing endonucleases"/>
    <property type="match status" value="1"/>
</dbReference>
<evidence type="ECO:0000256" key="1">
    <source>
        <dbReference type="ARBA" id="ARBA00002670"/>
    </source>
</evidence>
<dbReference type="Pfam" id="PF03161">
    <property type="entry name" value="LAGLIDADG_2"/>
    <property type="match status" value="1"/>
</dbReference>
<feature type="domain" description="Homing endonuclease LAGLIDADG" evidence="3">
    <location>
        <begin position="24"/>
        <end position="113"/>
    </location>
</feature>
<geneLocation type="mitochondrion" evidence="4"/>
<reference evidence="4" key="1">
    <citation type="journal article" date="2019" name="Int. J. Biol. Macromol.">
        <title>The complete mitochondrial genomes of five important medicinal Ganoderma species: Features, evolution, and phylogeny.</title>
        <authorList>
            <person name="Li Q."/>
            <person name="Xiang D."/>
            <person name="Wan Y."/>
            <person name="Wu Q."/>
            <person name="Wu X."/>
            <person name="Ma C."/>
            <person name="Song Y."/>
            <person name="Zhao G."/>
            <person name="Huang W."/>
        </authorList>
    </citation>
    <scope>NUCLEOTIDE SEQUENCE</scope>
</reference>
<dbReference type="GeneID" id="36953333"/>
<dbReference type="Gene3D" id="3.10.28.10">
    <property type="entry name" value="Homing endonucleases"/>
    <property type="match status" value="1"/>
</dbReference>
<dbReference type="EMBL" id="MH252534">
    <property type="protein sequence ID" value="AWJ63940.1"/>
    <property type="molecule type" value="Genomic_DNA"/>
</dbReference>